<comment type="caution">
    <text evidence="2">The sequence shown here is derived from an EMBL/GenBank/DDBJ whole genome shotgun (WGS) entry which is preliminary data.</text>
</comment>
<dbReference type="SMART" id="SM00347">
    <property type="entry name" value="HTH_MARR"/>
    <property type="match status" value="1"/>
</dbReference>
<protein>
    <submittedName>
        <fullName evidence="2">DNA-binding MarR family transcriptional regulator</fullName>
    </submittedName>
</protein>
<keyword evidence="2" id="KW-0238">DNA-binding</keyword>
<dbReference type="InterPro" id="IPR000835">
    <property type="entry name" value="HTH_MarR-typ"/>
</dbReference>
<dbReference type="Pfam" id="PF12802">
    <property type="entry name" value="MarR_2"/>
    <property type="match status" value="1"/>
</dbReference>
<name>A0A852T5Q4_9MICO</name>
<dbReference type="InterPro" id="IPR036388">
    <property type="entry name" value="WH-like_DNA-bd_sf"/>
</dbReference>
<proteinExistence type="predicted"/>
<dbReference type="EMBL" id="JACCBJ010000001">
    <property type="protein sequence ID" value="NYD76155.1"/>
    <property type="molecule type" value="Genomic_DNA"/>
</dbReference>
<dbReference type="AlphaFoldDB" id="A0A852T5Q4"/>
<dbReference type="GO" id="GO:0003700">
    <property type="term" value="F:DNA-binding transcription factor activity"/>
    <property type="evidence" value="ECO:0007669"/>
    <property type="project" value="InterPro"/>
</dbReference>
<dbReference type="Gene3D" id="1.10.10.10">
    <property type="entry name" value="Winged helix-like DNA-binding domain superfamily/Winged helix DNA-binding domain"/>
    <property type="match status" value="1"/>
</dbReference>
<dbReference type="PANTHER" id="PTHR33164:SF43">
    <property type="entry name" value="HTH-TYPE TRANSCRIPTIONAL REPRESSOR YETL"/>
    <property type="match status" value="1"/>
</dbReference>
<dbReference type="SUPFAM" id="SSF46785">
    <property type="entry name" value="Winged helix' DNA-binding domain"/>
    <property type="match status" value="1"/>
</dbReference>
<feature type="domain" description="HTH marR-type" evidence="1">
    <location>
        <begin position="10"/>
        <end position="141"/>
    </location>
</feature>
<evidence type="ECO:0000313" key="3">
    <source>
        <dbReference type="Proteomes" id="UP000589620"/>
    </source>
</evidence>
<accession>A0A852T5Q4</accession>
<dbReference type="Proteomes" id="UP000589620">
    <property type="component" value="Unassembled WGS sequence"/>
</dbReference>
<keyword evidence="3" id="KW-1185">Reference proteome</keyword>
<gene>
    <name evidence="2" type="ORF">BJ963_003674</name>
</gene>
<dbReference type="PRINTS" id="PR00598">
    <property type="entry name" value="HTHMARR"/>
</dbReference>
<evidence type="ECO:0000313" key="2">
    <source>
        <dbReference type="EMBL" id="NYD76155.1"/>
    </source>
</evidence>
<sequence>MSASPRDHIPEHLLDALVQTAFEVIGVVSRVAAENDLSLTQLRVLAILRDREPTMSELAAHLGVDRSSVSGLIDRANQRGLVTRVRDTADRRSARVGLTPAGQELAGAGAAAIRDGIAPLLADLDEGERVRLAELLDAVLGGRR</sequence>
<evidence type="ECO:0000259" key="1">
    <source>
        <dbReference type="PROSITE" id="PS50995"/>
    </source>
</evidence>
<dbReference type="PROSITE" id="PS50995">
    <property type="entry name" value="HTH_MARR_2"/>
    <property type="match status" value="1"/>
</dbReference>
<organism evidence="2 3">
    <name type="scientific">Leifsonia soli</name>
    <dbReference type="NCBI Taxonomy" id="582665"/>
    <lineage>
        <taxon>Bacteria</taxon>
        <taxon>Bacillati</taxon>
        <taxon>Actinomycetota</taxon>
        <taxon>Actinomycetes</taxon>
        <taxon>Micrococcales</taxon>
        <taxon>Microbacteriaceae</taxon>
        <taxon>Leifsonia</taxon>
    </lineage>
</organism>
<reference evidence="2 3" key="1">
    <citation type="submission" date="2020-07" db="EMBL/GenBank/DDBJ databases">
        <title>Sequencing the genomes of 1000 actinobacteria strains.</title>
        <authorList>
            <person name="Klenk H.-P."/>
        </authorList>
    </citation>
    <scope>NUCLEOTIDE SEQUENCE [LARGE SCALE GENOMIC DNA]</scope>
    <source>
        <strain evidence="2 3">DSM 23871</strain>
    </source>
</reference>
<dbReference type="InterPro" id="IPR036390">
    <property type="entry name" value="WH_DNA-bd_sf"/>
</dbReference>
<dbReference type="InterPro" id="IPR039422">
    <property type="entry name" value="MarR/SlyA-like"/>
</dbReference>
<dbReference type="GO" id="GO:0003677">
    <property type="term" value="F:DNA binding"/>
    <property type="evidence" value="ECO:0007669"/>
    <property type="project" value="UniProtKB-KW"/>
</dbReference>
<dbReference type="PANTHER" id="PTHR33164">
    <property type="entry name" value="TRANSCRIPTIONAL REGULATOR, MARR FAMILY"/>
    <property type="match status" value="1"/>
</dbReference>
<dbReference type="GO" id="GO:0006950">
    <property type="term" value="P:response to stress"/>
    <property type="evidence" value="ECO:0007669"/>
    <property type="project" value="TreeGrafter"/>
</dbReference>
<dbReference type="RefSeq" id="WP_179457890.1">
    <property type="nucleotide sequence ID" value="NZ_BAAAPX010000001.1"/>
</dbReference>